<comment type="subcellular location">
    <subcellularLocation>
        <location evidence="12">Cell membrane</location>
        <topology evidence="12">Multi-pass membrane protein</topology>
    </subcellularLocation>
    <subcellularLocation>
        <location evidence="1">Membrane</location>
        <topology evidence="1">Multi-pass membrane protein</topology>
    </subcellularLocation>
</comment>
<feature type="transmembrane region" description="Helical" evidence="12">
    <location>
        <begin position="386"/>
        <end position="408"/>
    </location>
</feature>
<dbReference type="InterPro" id="IPR023051">
    <property type="entry name" value="Kup"/>
</dbReference>
<proteinExistence type="inferred from homology"/>
<dbReference type="GO" id="GO:0015079">
    <property type="term" value="F:potassium ion transmembrane transporter activity"/>
    <property type="evidence" value="ECO:0007669"/>
    <property type="project" value="UniProtKB-UniRule"/>
</dbReference>
<accession>A0A1H7UXZ8</accession>
<name>A0A1H7UXZ8_9BACT</name>
<dbReference type="AlphaFoldDB" id="A0A1H7UXZ8"/>
<gene>
    <name evidence="12" type="primary">kup</name>
    <name evidence="15" type="ORF">SAMN04489760_102179</name>
</gene>
<dbReference type="PANTHER" id="PTHR30540:SF79">
    <property type="entry name" value="LOW AFFINITY POTASSIUM TRANSPORT SYSTEM PROTEIN KUP"/>
    <property type="match status" value="1"/>
</dbReference>
<evidence type="ECO:0000256" key="5">
    <source>
        <dbReference type="ARBA" id="ARBA00022538"/>
    </source>
</evidence>
<keyword evidence="7 12" id="KW-0769">Symport</keyword>
<keyword evidence="6 12" id="KW-0812">Transmembrane</keyword>
<comment type="similarity">
    <text evidence="2 12">Belongs to the HAK/KUP transporter (TC 2.A.72) family.</text>
</comment>
<evidence type="ECO:0000256" key="11">
    <source>
        <dbReference type="ARBA" id="ARBA00023136"/>
    </source>
</evidence>
<comment type="function">
    <text evidence="12">Transport of potassium into the cell. Likely operates as a K(+):H(+) symporter.</text>
</comment>
<keyword evidence="16" id="KW-1185">Reference proteome</keyword>
<evidence type="ECO:0000256" key="12">
    <source>
        <dbReference type="HAMAP-Rule" id="MF_01522"/>
    </source>
</evidence>
<evidence type="ECO:0000256" key="6">
    <source>
        <dbReference type="ARBA" id="ARBA00022692"/>
    </source>
</evidence>
<evidence type="ECO:0000256" key="3">
    <source>
        <dbReference type="ARBA" id="ARBA00022448"/>
    </source>
</evidence>
<feature type="transmembrane region" description="Helical" evidence="12">
    <location>
        <begin position="191"/>
        <end position="211"/>
    </location>
</feature>
<dbReference type="Pfam" id="PF02705">
    <property type="entry name" value="K_trans"/>
    <property type="match status" value="1"/>
</dbReference>
<keyword evidence="8 12" id="KW-0630">Potassium</keyword>
<reference evidence="15 16" key="1">
    <citation type="submission" date="2016-10" db="EMBL/GenBank/DDBJ databases">
        <authorList>
            <person name="de Groot N.N."/>
        </authorList>
    </citation>
    <scope>NUCLEOTIDE SEQUENCE [LARGE SCALE GENOMIC DNA]</scope>
    <source>
        <strain evidence="15 16">DSM 8423</strain>
    </source>
</reference>
<feature type="transmembrane region" description="Helical" evidence="12">
    <location>
        <begin position="359"/>
        <end position="380"/>
    </location>
</feature>
<dbReference type="GO" id="GO:0015293">
    <property type="term" value="F:symporter activity"/>
    <property type="evidence" value="ECO:0007669"/>
    <property type="project" value="UniProtKB-UniRule"/>
</dbReference>
<feature type="transmembrane region" description="Helical" evidence="12">
    <location>
        <begin position="28"/>
        <end position="49"/>
    </location>
</feature>
<protein>
    <recommendedName>
        <fullName evidence="12">Probable potassium transport system protein Kup</fullName>
    </recommendedName>
</protein>
<dbReference type="GO" id="GO:0005886">
    <property type="term" value="C:plasma membrane"/>
    <property type="evidence" value="ECO:0007669"/>
    <property type="project" value="UniProtKB-SubCell"/>
</dbReference>
<evidence type="ECO:0000256" key="2">
    <source>
        <dbReference type="ARBA" id="ARBA00007019"/>
    </source>
</evidence>
<feature type="transmembrane region" description="Helical" evidence="12">
    <location>
        <begin position="420"/>
        <end position="439"/>
    </location>
</feature>
<evidence type="ECO:0000256" key="4">
    <source>
        <dbReference type="ARBA" id="ARBA00022475"/>
    </source>
</evidence>
<dbReference type="InterPro" id="IPR053952">
    <property type="entry name" value="K_trans_C"/>
</dbReference>
<dbReference type="Pfam" id="PF22776">
    <property type="entry name" value="K_trans_C"/>
    <property type="match status" value="1"/>
</dbReference>
<organism evidence="15 16">
    <name type="scientific">Syntrophus gentianae</name>
    <dbReference type="NCBI Taxonomy" id="43775"/>
    <lineage>
        <taxon>Bacteria</taxon>
        <taxon>Pseudomonadati</taxon>
        <taxon>Thermodesulfobacteriota</taxon>
        <taxon>Syntrophia</taxon>
        <taxon>Syntrophales</taxon>
        <taxon>Syntrophaceae</taxon>
        <taxon>Syntrophus</taxon>
    </lineage>
</organism>
<dbReference type="InterPro" id="IPR053951">
    <property type="entry name" value="K_trans_N"/>
</dbReference>
<dbReference type="InterPro" id="IPR003855">
    <property type="entry name" value="K+_transporter"/>
</dbReference>
<feature type="domain" description="K+ potassium transporter integral membrane" evidence="13">
    <location>
        <begin position="31"/>
        <end position="485"/>
    </location>
</feature>
<keyword evidence="4 12" id="KW-1003">Cell membrane</keyword>
<feature type="transmembrane region" description="Helical" evidence="12">
    <location>
        <begin position="267"/>
        <end position="287"/>
    </location>
</feature>
<evidence type="ECO:0000259" key="13">
    <source>
        <dbReference type="Pfam" id="PF02705"/>
    </source>
</evidence>
<keyword evidence="11 12" id="KW-0472">Membrane</keyword>
<dbReference type="HAMAP" id="MF_01522">
    <property type="entry name" value="Kup"/>
    <property type="match status" value="1"/>
</dbReference>
<evidence type="ECO:0000259" key="14">
    <source>
        <dbReference type="Pfam" id="PF22776"/>
    </source>
</evidence>
<feature type="transmembrane region" description="Helical" evidence="12">
    <location>
        <begin position="125"/>
        <end position="148"/>
    </location>
</feature>
<keyword evidence="3 12" id="KW-0813">Transport</keyword>
<dbReference type="PANTHER" id="PTHR30540">
    <property type="entry name" value="OSMOTIC STRESS POTASSIUM TRANSPORTER"/>
    <property type="match status" value="1"/>
</dbReference>
<feature type="transmembrane region" description="Helical" evidence="12">
    <location>
        <begin position="69"/>
        <end position="89"/>
    </location>
</feature>
<evidence type="ECO:0000256" key="1">
    <source>
        <dbReference type="ARBA" id="ARBA00004141"/>
    </source>
</evidence>
<evidence type="ECO:0000256" key="10">
    <source>
        <dbReference type="ARBA" id="ARBA00023065"/>
    </source>
</evidence>
<feature type="transmembrane region" description="Helical" evidence="12">
    <location>
        <begin position="307"/>
        <end position="338"/>
    </location>
</feature>
<dbReference type="STRING" id="43775.SAMN04489760_102179"/>
<evidence type="ECO:0000256" key="8">
    <source>
        <dbReference type="ARBA" id="ARBA00022958"/>
    </source>
</evidence>
<evidence type="ECO:0000256" key="7">
    <source>
        <dbReference type="ARBA" id="ARBA00022847"/>
    </source>
</evidence>
<evidence type="ECO:0000313" key="15">
    <source>
        <dbReference type="EMBL" id="SEM01744.1"/>
    </source>
</evidence>
<evidence type="ECO:0000256" key="9">
    <source>
        <dbReference type="ARBA" id="ARBA00022989"/>
    </source>
</evidence>
<sequence>MEHHTDAGHFAELQDHHPDSQNQGKGKFLLLALGALGVVFGDLGTSPLYTIRECFYGTHAIALTGKNLMGTLSLIFWSMTMVLCIKYVVFILRADNRGEGGIFALLGLISRSATKISPRQRSITVLAGILGAGLLCGEGIITPAISVLSAIEGLEVATRAAKPAVVPLTCIILLGLFLVQRRGTADIGTIFGPIMLLWFAAISTLGIFQILNEPRVLHAVNPFHAFDFFARNKFHGFAVLGSVVLCLTGGEALYADLGHFGRNAIRFSWLAIAYPALLLNYFGQGALLLHHPEMKINPFYGVVPELLLYPMVGLATVATVIASQALISGVFSITQQGIQLGFLPRIRIVHTSSEMEGQIYIPFVNYALMIACIGVVLGFGESSGLAGAYGLSVTGTMAISSFLFLLVLVNRRRWPLWKAIPLVATFLVFDLSYLGANFLKIVDGGWFTLLAAMVITAVMTTWRRGREELNRKLQSERLPVEIFLDELAEHSLPRVPGTAIFMTISPAGIPLTLLHHVKHNHMLHEKVLLLTIRSVGVPTVPDRERVTVEDLGQGFYRVEAVDGFMQKPDVPEILRIATKQGLKTDPMTTTFYLGRELLLTTGDSKMLRWRKSLFAFMSRNAGTPAAYFNLPVNRVVELGAQVEI</sequence>
<feature type="transmembrane region" description="Helical" evidence="12">
    <location>
        <begin position="234"/>
        <end position="255"/>
    </location>
</feature>
<keyword evidence="9 12" id="KW-1133">Transmembrane helix</keyword>
<keyword evidence="5 12" id="KW-0633">Potassium transport</keyword>
<evidence type="ECO:0000313" key="16">
    <source>
        <dbReference type="Proteomes" id="UP000198744"/>
    </source>
</evidence>
<dbReference type="EMBL" id="FOBS01000002">
    <property type="protein sequence ID" value="SEM01744.1"/>
    <property type="molecule type" value="Genomic_DNA"/>
</dbReference>
<keyword evidence="10 12" id="KW-0406">Ion transport</keyword>
<dbReference type="Proteomes" id="UP000198744">
    <property type="component" value="Unassembled WGS sequence"/>
</dbReference>
<comment type="catalytic activity">
    <reaction evidence="12">
        <text>K(+)(in) + H(+)(in) = K(+)(out) + H(+)(out)</text>
        <dbReference type="Rhea" id="RHEA:28490"/>
        <dbReference type="ChEBI" id="CHEBI:15378"/>
        <dbReference type="ChEBI" id="CHEBI:29103"/>
    </reaction>
</comment>
<feature type="domain" description="K+ potassium transporter C-terminal" evidence="14">
    <location>
        <begin position="496"/>
        <end position="644"/>
    </location>
</feature>
<feature type="transmembrane region" description="Helical" evidence="12">
    <location>
        <begin position="445"/>
        <end position="462"/>
    </location>
</feature>
<feature type="transmembrane region" description="Helical" evidence="12">
    <location>
        <begin position="160"/>
        <end position="179"/>
    </location>
</feature>